<evidence type="ECO:0000313" key="2">
    <source>
        <dbReference type="Proteomes" id="UP000735302"/>
    </source>
</evidence>
<comment type="caution">
    <text evidence="1">The sequence shown here is derived from an EMBL/GenBank/DDBJ whole genome shotgun (WGS) entry which is preliminary data.</text>
</comment>
<reference evidence="1 2" key="1">
    <citation type="journal article" date="2021" name="Elife">
        <title>Chloroplast acquisition without the gene transfer in kleptoplastic sea slugs, Plakobranchus ocellatus.</title>
        <authorList>
            <person name="Maeda T."/>
            <person name="Takahashi S."/>
            <person name="Yoshida T."/>
            <person name="Shimamura S."/>
            <person name="Takaki Y."/>
            <person name="Nagai Y."/>
            <person name="Toyoda A."/>
            <person name="Suzuki Y."/>
            <person name="Arimoto A."/>
            <person name="Ishii H."/>
            <person name="Satoh N."/>
            <person name="Nishiyama T."/>
            <person name="Hasebe M."/>
            <person name="Maruyama T."/>
            <person name="Minagawa J."/>
            <person name="Obokata J."/>
            <person name="Shigenobu S."/>
        </authorList>
    </citation>
    <scope>NUCLEOTIDE SEQUENCE [LARGE SCALE GENOMIC DNA]</scope>
</reference>
<organism evidence="1 2">
    <name type="scientific">Plakobranchus ocellatus</name>
    <dbReference type="NCBI Taxonomy" id="259542"/>
    <lineage>
        <taxon>Eukaryota</taxon>
        <taxon>Metazoa</taxon>
        <taxon>Spiralia</taxon>
        <taxon>Lophotrochozoa</taxon>
        <taxon>Mollusca</taxon>
        <taxon>Gastropoda</taxon>
        <taxon>Heterobranchia</taxon>
        <taxon>Euthyneura</taxon>
        <taxon>Panpulmonata</taxon>
        <taxon>Sacoglossa</taxon>
        <taxon>Placobranchoidea</taxon>
        <taxon>Plakobranchidae</taxon>
        <taxon>Plakobranchus</taxon>
    </lineage>
</organism>
<dbReference type="AlphaFoldDB" id="A0AAV3ZQF4"/>
<sequence length="99" mass="10990">MTGQGWVCSNDGKALGGVSEEVSDLEIGMERTQDARLAIALRMGLQRELPKAGKKKKIAIRWWRGMTHGMAWHWGVARGSDEGELRWGQSQKGFGVHRG</sequence>
<dbReference type="EMBL" id="BLXT01002789">
    <property type="protein sequence ID" value="GFN97558.1"/>
    <property type="molecule type" value="Genomic_DNA"/>
</dbReference>
<name>A0AAV3ZQF4_9GAST</name>
<evidence type="ECO:0000313" key="1">
    <source>
        <dbReference type="EMBL" id="GFN97558.1"/>
    </source>
</evidence>
<keyword evidence="2" id="KW-1185">Reference proteome</keyword>
<dbReference type="Proteomes" id="UP000735302">
    <property type="component" value="Unassembled WGS sequence"/>
</dbReference>
<proteinExistence type="predicted"/>
<accession>A0AAV3ZQF4</accession>
<protein>
    <submittedName>
        <fullName evidence="1">Uncharacterized protein</fullName>
    </submittedName>
</protein>
<gene>
    <name evidence="1" type="ORF">PoB_002406400</name>
</gene>